<reference evidence="3 4" key="1">
    <citation type="submission" date="2017-06" db="EMBL/GenBank/DDBJ databases">
        <title>Ant-infecting Ophiocordyceps genomes reveal a high diversity of potential behavioral manipulation genes and a possible major role for enterotoxins.</title>
        <authorList>
            <person name="De Bekker C."/>
            <person name="Evans H.C."/>
            <person name="Brachmann A."/>
            <person name="Hughes D.P."/>
        </authorList>
    </citation>
    <scope>NUCLEOTIDE SEQUENCE [LARGE SCALE GENOMIC DNA]</scope>
    <source>
        <strain evidence="3 4">Map64</strain>
    </source>
</reference>
<protein>
    <recommendedName>
        <fullName evidence="5">Secreted protein</fullName>
    </recommendedName>
</protein>
<proteinExistence type="predicted"/>
<feature type="chain" id="PRO_5013333346" description="Secreted protein" evidence="2">
    <location>
        <begin position="17"/>
        <end position="161"/>
    </location>
</feature>
<accession>A0A2C5Y4T0</accession>
<dbReference type="AlphaFoldDB" id="A0A2C5Y4T0"/>
<evidence type="ECO:0000313" key="3">
    <source>
        <dbReference type="EMBL" id="PHH61964.1"/>
    </source>
</evidence>
<sequence>MHSLALFMLALTGVNAMIGAQVSHIWIDKETYFCADSCVYQGAFFPQKGGWCPASEAMVQYTSDHHVTFWKCADSPVPRGAAQRAPQDGEKPYQCDVGKLEADGRTYCSSYKSGGGGNQGSVQWSEIQTVLESQEQSRAAAAPKKASPPRVAAEEDRWVWS</sequence>
<evidence type="ECO:0008006" key="5">
    <source>
        <dbReference type="Google" id="ProtNLM"/>
    </source>
</evidence>
<dbReference type="OrthoDB" id="5149762at2759"/>
<evidence type="ECO:0000256" key="2">
    <source>
        <dbReference type="SAM" id="SignalP"/>
    </source>
</evidence>
<comment type="caution">
    <text evidence="3">The sequence shown here is derived from an EMBL/GenBank/DDBJ whole genome shotgun (WGS) entry which is preliminary data.</text>
</comment>
<feature type="compositionally biased region" description="Low complexity" evidence="1">
    <location>
        <begin position="137"/>
        <end position="151"/>
    </location>
</feature>
<dbReference type="EMBL" id="NJET01000086">
    <property type="protein sequence ID" value="PHH61964.1"/>
    <property type="molecule type" value="Genomic_DNA"/>
</dbReference>
<feature type="compositionally biased region" description="Basic and acidic residues" evidence="1">
    <location>
        <begin position="152"/>
        <end position="161"/>
    </location>
</feature>
<evidence type="ECO:0000313" key="4">
    <source>
        <dbReference type="Proteomes" id="UP000226192"/>
    </source>
</evidence>
<keyword evidence="4" id="KW-1185">Reference proteome</keyword>
<keyword evidence="2" id="KW-0732">Signal</keyword>
<organism evidence="3 4">
    <name type="scientific">Ophiocordyceps australis</name>
    <dbReference type="NCBI Taxonomy" id="1399860"/>
    <lineage>
        <taxon>Eukaryota</taxon>
        <taxon>Fungi</taxon>
        <taxon>Dikarya</taxon>
        <taxon>Ascomycota</taxon>
        <taxon>Pezizomycotina</taxon>
        <taxon>Sordariomycetes</taxon>
        <taxon>Hypocreomycetidae</taxon>
        <taxon>Hypocreales</taxon>
        <taxon>Ophiocordycipitaceae</taxon>
        <taxon>Ophiocordyceps</taxon>
    </lineage>
</organism>
<gene>
    <name evidence="3" type="ORF">CDD81_7713</name>
</gene>
<feature type="region of interest" description="Disordered" evidence="1">
    <location>
        <begin position="132"/>
        <end position="161"/>
    </location>
</feature>
<dbReference type="Proteomes" id="UP000226192">
    <property type="component" value="Unassembled WGS sequence"/>
</dbReference>
<evidence type="ECO:0000256" key="1">
    <source>
        <dbReference type="SAM" id="MobiDB-lite"/>
    </source>
</evidence>
<name>A0A2C5Y4T0_9HYPO</name>
<feature type="signal peptide" evidence="2">
    <location>
        <begin position="1"/>
        <end position="16"/>
    </location>
</feature>